<proteinExistence type="predicted"/>
<dbReference type="EMBL" id="UINC01136317">
    <property type="protein sequence ID" value="SVD21008.1"/>
    <property type="molecule type" value="Genomic_DNA"/>
</dbReference>
<reference evidence="1" key="1">
    <citation type="submission" date="2018-05" db="EMBL/GenBank/DDBJ databases">
        <authorList>
            <person name="Lanie J.A."/>
            <person name="Ng W.-L."/>
            <person name="Kazmierczak K.M."/>
            <person name="Andrzejewski T.M."/>
            <person name="Davidsen T.M."/>
            <person name="Wayne K.J."/>
            <person name="Tettelin H."/>
            <person name="Glass J.I."/>
            <person name="Rusch D."/>
            <person name="Podicherti R."/>
            <person name="Tsui H.-C.T."/>
            <person name="Winkler M.E."/>
        </authorList>
    </citation>
    <scope>NUCLEOTIDE SEQUENCE</scope>
</reference>
<accession>A0A382THW9</accession>
<dbReference type="SUPFAM" id="SSF53098">
    <property type="entry name" value="Ribonuclease H-like"/>
    <property type="match status" value="1"/>
</dbReference>
<name>A0A382THW9_9ZZZZ</name>
<evidence type="ECO:0000313" key="1">
    <source>
        <dbReference type="EMBL" id="SVD21008.1"/>
    </source>
</evidence>
<sequence>QKYAATDVLYLHKIKNKLDNLLIREDRMEIAKACFNFIEYRTDLDLLGWSDLDIFRH</sequence>
<dbReference type="GO" id="GO:0003676">
    <property type="term" value="F:nucleic acid binding"/>
    <property type="evidence" value="ECO:0007669"/>
    <property type="project" value="InterPro"/>
</dbReference>
<dbReference type="InterPro" id="IPR036397">
    <property type="entry name" value="RNaseH_sf"/>
</dbReference>
<dbReference type="Gene3D" id="3.30.420.10">
    <property type="entry name" value="Ribonuclease H-like superfamily/Ribonuclease H"/>
    <property type="match status" value="1"/>
</dbReference>
<protein>
    <submittedName>
        <fullName evidence="1">Uncharacterized protein</fullName>
    </submittedName>
</protein>
<dbReference type="InterPro" id="IPR012337">
    <property type="entry name" value="RNaseH-like_sf"/>
</dbReference>
<organism evidence="1">
    <name type="scientific">marine metagenome</name>
    <dbReference type="NCBI Taxonomy" id="408172"/>
    <lineage>
        <taxon>unclassified sequences</taxon>
        <taxon>metagenomes</taxon>
        <taxon>ecological metagenomes</taxon>
    </lineage>
</organism>
<gene>
    <name evidence="1" type="ORF">METZ01_LOCUS373862</name>
</gene>
<feature type="non-terminal residue" evidence="1">
    <location>
        <position position="1"/>
    </location>
</feature>
<dbReference type="AlphaFoldDB" id="A0A382THW9"/>